<evidence type="ECO:0000313" key="2">
    <source>
        <dbReference type="EMBL" id="SHK45094.1"/>
    </source>
</evidence>
<dbReference type="RefSeq" id="WP_073303111.1">
    <property type="nucleotide sequence ID" value="NZ_FRAW01000006.1"/>
</dbReference>
<gene>
    <name evidence="2" type="ORF">SAMN05720469_10686</name>
</gene>
<keyword evidence="3" id="KW-1185">Reference proteome</keyword>
<protein>
    <submittedName>
        <fullName evidence="2">Uncharacterized protein</fullName>
    </submittedName>
</protein>
<dbReference type="AlphaFoldDB" id="A0A1M6SJZ4"/>
<organism evidence="2 3">
    <name type="scientific">Fibrobacter intestinalis</name>
    <dbReference type="NCBI Taxonomy" id="28122"/>
    <lineage>
        <taxon>Bacteria</taxon>
        <taxon>Pseudomonadati</taxon>
        <taxon>Fibrobacterota</taxon>
        <taxon>Fibrobacteria</taxon>
        <taxon>Fibrobacterales</taxon>
        <taxon>Fibrobacteraceae</taxon>
        <taxon>Fibrobacter</taxon>
    </lineage>
</organism>
<feature type="coiled-coil region" evidence="1">
    <location>
        <begin position="108"/>
        <end position="170"/>
    </location>
</feature>
<evidence type="ECO:0000256" key="1">
    <source>
        <dbReference type="SAM" id="Coils"/>
    </source>
</evidence>
<reference evidence="3" key="1">
    <citation type="submission" date="2016-11" db="EMBL/GenBank/DDBJ databases">
        <authorList>
            <person name="Varghese N."/>
            <person name="Submissions S."/>
        </authorList>
    </citation>
    <scope>NUCLEOTIDE SEQUENCE [LARGE SCALE GENOMIC DNA]</scope>
    <source>
        <strain evidence="3">UWOS</strain>
    </source>
</reference>
<dbReference type="EMBL" id="FRAW01000006">
    <property type="protein sequence ID" value="SHK45094.1"/>
    <property type="molecule type" value="Genomic_DNA"/>
</dbReference>
<proteinExistence type="predicted"/>
<accession>A0A1M6SJZ4</accession>
<dbReference type="Proteomes" id="UP000184275">
    <property type="component" value="Unassembled WGS sequence"/>
</dbReference>
<evidence type="ECO:0000313" key="3">
    <source>
        <dbReference type="Proteomes" id="UP000184275"/>
    </source>
</evidence>
<keyword evidence="1" id="KW-0175">Coiled coil</keyword>
<sequence length="232" mass="27400">MAEENPEPNKPEPEEFKFSGKAKLLATTGVICAMGGYICGDKIDENDKLNLTERPYEMAEQLLQEAAQKQEEWLEIKKNYQTTLHQKNLQIDSLERYIYRLEPYVKAYEEQKQEVQKIDEELQDFVQKYNQILTDYQNEENEVRIRDNQIDSLETLNKNYVKAIQDLNDEYKNRAPIENEFQAIHNCVNAHGETMYSYKFNGQVKCCIKHLKKLQKQYPNNDLTNIRISCND</sequence>
<name>A0A1M6SJZ4_9BACT</name>